<organism evidence="2 3">
    <name type="scientific">Iris pallida</name>
    <name type="common">Sweet iris</name>
    <dbReference type="NCBI Taxonomy" id="29817"/>
    <lineage>
        <taxon>Eukaryota</taxon>
        <taxon>Viridiplantae</taxon>
        <taxon>Streptophyta</taxon>
        <taxon>Embryophyta</taxon>
        <taxon>Tracheophyta</taxon>
        <taxon>Spermatophyta</taxon>
        <taxon>Magnoliopsida</taxon>
        <taxon>Liliopsida</taxon>
        <taxon>Asparagales</taxon>
        <taxon>Iridaceae</taxon>
        <taxon>Iridoideae</taxon>
        <taxon>Irideae</taxon>
        <taxon>Iris</taxon>
    </lineage>
</organism>
<dbReference type="AlphaFoldDB" id="A0AAX6EEA0"/>
<dbReference type="EMBL" id="JANAVB010037417">
    <property type="protein sequence ID" value="KAJ6802321.1"/>
    <property type="molecule type" value="Genomic_DNA"/>
</dbReference>
<evidence type="ECO:0000313" key="3">
    <source>
        <dbReference type="Proteomes" id="UP001140949"/>
    </source>
</evidence>
<reference evidence="2" key="2">
    <citation type="submission" date="2023-04" db="EMBL/GenBank/DDBJ databases">
        <authorList>
            <person name="Bruccoleri R.E."/>
            <person name="Oakeley E.J."/>
            <person name="Faust A.-M."/>
            <person name="Dessus-Babus S."/>
            <person name="Altorfer M."/>
            <person name="Burckhardt D."/>
            <person name="Oertli M."/>
            <person name="Naumann U."/>
            <person name="Petersen F."/>
            <person name="Wong J."/>
        </authorList>
    </citation>
    <scope>NUCLEOTIDE SEQUENCE</scope>
    <source>
        <strain evidence="2">GSM-AAB239-AS_SAM_17_03QT</strain>
        <tissue evidence="2">Leaf</tissue>
    </source>
</reference>
<accession>A0AAX6EEA0</accession>
<name>A0AAX6EEA0_IRIPA</name>
<keyword evidence="3" id="KW-1185">Reference proteome</keyword>
<feature type="region of interest" description="Disordered" evidence="1">
    <location>
        <begin position="1"/>
        <end position="102"/>
    </location>
</feature>
<proteinExistence type="predicted"/>
<evidence type="ECO:0000256" key="1">
    <source>
        <dbReference type="SAM" id="MobiDB-lite"/>
    </source>
</evidence>
<feature type="compositionally biased region" description="Polar residues" evidence="1">
    <location>
        <begin position="51"/>
        <end position="83"/>
    </location>
</feature>
<evidence type="ECO:0000313" key="2">
    <source>
        <dbReference type="EMBL" id="KAJ6802321.1"/>
    </source>
</evidence>
<sequence length="181" mass="19771">MCSSGSADRLSPAPPCPLAQTPIHAPPPGGARTHVRELPLPRQRPSHARASPSQSPDVLRSLSGSPWSPPSRSEQGVSLTSLESAGRRSQLPMAHRPSFQLRQGVQVGLGSRTQRHRPSSRPPPTRRNVYFSIWRLLHVLTDCGSLSGMVLLVSPAKDLRQVTCHACCLMHFGHFWKSRAS</sequence>
<protein>
    <submittedName>
        <fullName evidence="2">Basic proline-rich protein-like</fullName>
    </submittedName>
</protein>
<comment type="caution">
    <text evidence="2">The sequence shown here is derived from an EMBL/GenBank/DDBJ whole genome shotgun (WGS) entry which is preliminary data.</text>
</comment>
<reference evidence="2" key="1">
    <citation type="journal article" date="2023" name="GigaByte">
        <title>Genome assembly of the bearded iris, Iris pallida Lam.</title>
        <authorList>
            <person name="Bruccoleri R.E."/>
            <person name="Oakeley E.J."/>
            <person name="Faust A.M.E."/>
            <person name="Altorfer M."/>
            <person name="Dessus-Babus S."/>
            <person name="Burckhardt D."/>
            <person name="Oertli M."/>
            <person name="Naumann U."/>
            <person name="Petersen F."/>
            <person name="Wong J."/>
        </authorList>
    </citation>
    <scope>NUCLEOTIDE SEQUENCE</scope>
    <source>
        <strain evidence="2">GSM-AAB239-AS_SAM_17_03QT</strain>
    </source>
</reference>
<dbReference type="Proteomes" id="UP001140949">
    <property type="component" value="Unassembled WGS sequence"/>
</dbReference>
<gene>
    <name evidence="2" type="ORF">M6B38_194700</name>
</gene>